<evidence type="ECO:0000256" key="3">
    <source>
        <dbReference type="ARBA" id="ARBA00011738"/>
    </source>
</evidence>
<dbReference type="GO" id="GO:0046872">
    <property type="term" value="F:metal ion binding"/>
    <property type="evidence" value="ECO:0007669"/>
    <property type="project" value="UniProtKB-KW"/>
</dbReference>
<reference evidence="13" key="1">
    <citation type="journal article" date="2020" name="mSystems">
        <title>Genome- and Community-Level Interaction Insights into Carbon Utilization and Element Cycling Functions of Hydrothermarchaeota in Hydrothermal Sediment.</title>
        <authorList>
            <person name="Zhou Z."/>
            <person name="Liu Y."/>
            <person name="Xu W."/>
            <person name="Pan J."/>
            <person name="Luo Z.H."/>
            <person name="Li M."/>
        </authorList>
    </citation>
    <scope>NUCLEOTIDE SEQUENCE [LARGE SCALE GENOMIC DNA]</scope>
    <source>
        <strain evidence="13">SpSt-349</strain>
    </source>
</reference>
<evidence type="ECO:0000256" key="2">
    <source>
        <dbReference type="ARBA" id="ARBA00002204"/>
    </source>
</evidence>
<dbReference type="Gene3D" id="3.50.30.50">
    <property type="entry name" value="Putative cyclase"/>
    <property type="match status" value="1"/>
</dbReference>
<dbReference type="FunFam" id="3.50.30.50:FF:000001">
    <property type="entry name" value="Kynurenine formamidase"/>
    <property type="match status" value="1"/>
</dbReference>
<dbReference type="AlphaFoldDB" id="A0A831UBX8"/>
<dbReference type="EC" id="3.5.1.9" evidence="4"/>
<comment type="subunit">
    <text evidence="3">Homodimer.</text>
</comment>
<accession>A0A831UBX8</accession>
<protein>
    <recommendedName>
        <fullName evidence="5">Kynurenine formamidase</fullName>
        <ecNumber evidence="4">3.5.1.9</ecNumber>
    </recommendedName>
</protein>
<dbReference type="PANTHER" id="PTHR31118:SF32">
    <property type="entry name" value="KYNURENINE FORMAMIDASE"/>
    <property type="match status" value="1"/>
</dbReference>
<dbReference type="GO" id="GO:0004061">
    <property type="term" value="F:arylformamidase activity"/>
    <property type="evidence" value="ECO:0007669"/>
    <property type="project" value="UniProtKB-EC"/>
</dbReference>
<evidence type="ECO:0000256" key="1">
    <source>
        <dbReference type="ARBA" id="ARBA00001947"/>
    </source>
</evidence>
<proteinExistence type="predicted"/>
<name>A0A831UBX8_GEOME</name>
<comment type="cofactor">
    <cofactor evidence="1">
        <name>Zn(2+)</name>
        <dbReference type="ChEBI" id="CHEBI:29105"/>
    </cofactor>
</comment>
<comment type="function">
    <text evidence="2">Catalyzes the hydrolysis of N-formyl-L-kynurenine to L-kynurenine, the second step in the kynurenine pathway of tryptophan degradation.</text>
</comment>
<evidence type="ECO:0000256" key="7">
    <source>
        <dbReference type="ARBA" id="ARBA00022801"/>
    </source>
</evidence>
<dbReference type="EMBL" id="DSOV01000020">
    <property type="protein sequence ID" value="HEN41835.1"/>
    <property type="molecule type" value="Genomic_DNA"/>
</dbReference>
<evidence type="ECO:0000256" key="9">
    <source>
        <dbReference type="ARBA" id="ARBA00023079"/>
    </source>
</evidence>
<evidence type="ECO:0000313" key="13">
    <source>
        <dbReference type="EMBL" id="HEN41835.1"/>
    </source>
</evidence>
<keyword evidence="6" id="KW-0479">Metal-binding</keyword>
<keyword evidence="7" id="KW-0378">Hydrolase</keyword>
<evidence type="ECO:0000256" key="6">
    <source>
        <dbReference type="ARBA" id="ARBA00022723"/>
    </source>
</evidence>
<keyword evidence="9" id="KW-0823">Tryptophan catabolism</keyword>
<evidence type="ECO:0000256" key="12">
    <source>
        <dbReference type="SAM" id="MobiDB-lite"/>
    </source>
</evidence>
<evidence type="ECO:0000256" key="5">
    <source>
        <dbReference type="ARBA" id="ARBA00014889"/>
    </source>
</evidence>
<dbReference type="InterPro" id="IPR007325">
    <property type="entry name" value="KFase/CYL"/>
</dbReference>
<sequence length="226" mass="24332">MTIHDITVPLSPDLPVYPGDPSVAFEPVTRIARGDTANVTRITMTTHSGTHLDVPSHCRDGGATVDHLPLSLLMGKARVLDLRGTGAIGRRELARLPARGEERVLLLTDNSLLWDRPGFQDDFTHLTEEGAAYLIEAGVRLVGIDYLSIEGIASGITVHRMLLDAGVVILEGITLADVEPGEYELVCLPLRVTGGDGAPARAILRGRERSAGEPPFDPHTTRWPVA</sequence>
<gene>
    <name evidence="13" type="ORF">ENQ87_05575</name>
</gene>
<dbReference type="Pfam" id="PF04199">
    <property type="entry name" value="Cyclase"/>
    <property type="match status" value="1"/>
</dbReference>
<evidence type="ECO:0000256" key="11">
    <source>
        <dbReference type="ARBA" id="ARBA00060547"/>
    </source>
</evidence>
<organism evidence="13">
    <name type="scientific">Geobacter metallireducens</name>
    <dbReference type="NCBI Taxonomy" id="28232"/>
    <lineage>
        <taxon>Bacteria</taxon>
        <taxon>Pseudomonadati</taxon>
        <taxon>Thermodesulfobacteriota</taxon>
        <taxon>Desulfuromonadia</taxon>
        <taxon>Geobacterales</taxon>
        <taxon>Geobacteraceae</taxon>
        <taxon>Geobacter</taxon>
    </lineage>
</organism>
<dbReference type="SUPFAM" id="SSF102198">
    <property type="entry name" value="Putative cyclase"/>
    <property type="match status" value="1"/>
</dbReference>
<evidence type="ECO:0000256" key="4">
    <source>
        <dbReference type="ARBA" id="ARBA00012930"/>
    </source>
</evidence>
<keyword evidence="8" id="KW-0862">Zinc</keyword>
<evidence type="ECO:0000256" key="10">
    <source>
        <dbReference type="ARBA" id="ARBA00048496"/>
    </source>
</evidence>
<comment type="caution">
    <text evidence="13">The sequence shown here is derived from an EMBL/GenBank/DDBJ whole genome shotgun (WGS) entry which is preliminary data.</text>
</comment>
<dbReference type="InterPro" id="IPR037175">
    <property type="entry name" value="KFase_sf"/>
</dbReference>
<comment type="pathway">
    <text evidence="11">Amino-acid degradation; L-tryptophan degradation via kynurenine pathway; L-kynurenine from L-tryptophan: step 2/2.</text>
</comment>
<dbReference type="GO" id="GO:0019441">
    <property type="term" value="P:L-tryptophan catabolic process to kynurenine"/>
    <property type="evidence" value="ECO:0007669"/>
    <property type="project" value="InterPro"/>
</dbReference>
<evidence type="ECO:0000256" key="8">
    <source>
        <dbReference type="ARBA" id="ARBA00022833"/>
    </source>
</evidence>
<dbReference type="PANTHER" id="PTHR31118">
    <property type="entry name" value="CYCLASE-LIKE PROTEIN 2"/>
    <property type="match status" value="1"/>
</dbReference>
<comment type="catalytic activity">
    <reaction evidence="10">
        <text>N-formyl-L-kynurenine + H2O = L-kynurenine + formate + H(+)</text>
        <dbReference type="Rhea" id="RHEA:13009"/>
        <dbReference type="ChEBI" id="CHEBI:15377"/>
        <dbReference type="ChEBI" id="CHEBI:15378"/>
        <dbReference type="ChEBI" id="CHEBI:15740"/>
        <dbReference type="ChEBI" id="CHEBI:57959"/>
        <dbReference type="ChEBI" id="CHEBI:58629"/>
        <dbReference type="EC" id="3.5.1.9"/>
    </reaction>
</comment>
<feature type="region of interest" description="Disordered" evidence="12">
    <location>
        <begin position="206"/>
        <end position="226"/>
    </location>
</feature>